<dbReference type="GO" id="GO:0005737">
    <property type="term" value="C:cytoplasm"/>
    <property type="evidence" value="ECO:0007669"/>
    <property type="project" value="TreeGrafter"/>
</dbReference>
<sequence length="312" mass="33768">MTPLCAPAGAYSIRSGRLTAWIIPRGARLMQLFLDDKPLCLGFADPADYASDRASIGAVCGRYGNRIAGGRLERDGAVFELDQNEGEQCLHGGTNGFGHQTWAVVSHDVDSIRLRLDSPDGDQGWPGRCVAEVSYRLTGAGLEWEATADVDRPCPLNLIQHAYWNLGVPADAMTLQSPASEYWVSDANNLPLRREAVSGDLDFRQGRVLGRHDHDVALMVPGTGVRHMATLSGPLARLAIHSDQPSVQLYSAGHLRASERALGAPHHVGNAVCLETQQLPNGPALGEDVWIEPGQTYRHQLHIHITPQDSAA</sequence>
<dbReference type="GO" id="GO:0006006">
    <property type="term" value="P:glucose metabolic process"/>
    <property type="evidence" value="ECO:0007669"/>
    <property type="project" value="TreeGrafter"/>
</dbReference>
<organism evidence="1 2">
    <name type="scientific">Litorivicinus lipolyticus</name>
    <dbReference type="NCBI Taxonomy" id="418701"/>
    <lineage>
        <taxon>Bacteria</taxon>
        <taxon>Pseudomonadati</taxon>
        <taxon>Pseudomonadota</taxon>
        <taxon>Gammaproteobacteria</taxon>
        <taxon>Oceanospirillales</taxon>
        <taxon>Litorivicinaceae</taxon>
        <taxon>Litorivicinus</taxon>
    </lineage>
</organism>
<dbReference type="GO" id="GO:0004034">
    <property type="term" value="F:aldose 1-epimerase activity"/>
    <property type="evidence" value="ECO:0007669"/>
    <property type="project" value="TreeGrafter"/>
</dbReference>
<name>A0A5Q2Q682_9GAMM</name>
<dbReference type="InterPro" id="IPR008183">
    <property type="entry name" value="Aldose_1/G6P_1-epimerase"/>
</dbReference>
<protein>
    <recommendedName>
        <fullName evidence="3">Aldose 1-epimerase</fullName>
    </recommendedName>
</protein>
<gene>
    <name evidence="1" type="ORF">GH975_03535</name>
</gene>
<dbReference type="Pfam" id="PF01263">
    <property type="entry name" value="Aldose_epim"/>
    <property type="match status" value="1"/>
</dbReference>
<proteinExistence type="predicted"/>
<reference evidence="1 2" key="1">
    <citation type="submission" date="2019-11" db="EMBL/GenBank/DDBJ databases">
        <authorList>
            <person name="Khan S.A."/>
            <person name="Jeon C.O."/>
            <person name="Chun B.H."/>
        </authorList>
    </citation>
    <scope>NUCLEOTIDE SEQUENCE [LARGE SCALE GENOMIC DNA]</scope>
    <source>
        <strain evidence="1 2">IMCC 1097</strain>
    </source>
</reference>
<dbReference type="KEGG" id="llp:GH975_03535"/>
<evidence type="ECO:0008006" key="3">
    <source>
        <dbReference type="Google" id="ProtNLM"/>
    </source>
</evidence>
<dbReference type="AlphaFoldDB" id="A0A5Q2Q682"/>
<dbReference type="PANTHER" id="PTHR10091">
    <property type="entry name" value="ALDOSE-1-EPIMERASE"/>
    <property type="match status" value="1"/>
</dbReference>
<evidence type="ECO:0000313" key="2">
    <source>
        <dbReference type="Proteomes" id="UP000388235"/>
    </source>
</evidence>
<dbReference type="SUPFAM" id="SSF74650">
    <property type="entry name" value="Galactose mutarotase-like"/>
    <property type="match status" value="1"/>
</dbReference>
<dbReference type="Proteomes" id="UP000388235">
    <property type="component" value="Chromosome"/>
</dbReference>
<evidence type="ECO:0000313" key="1">
    <source>
        <dbReference type="EMBL" id="QGG79689.1"/>
    </source>
</evidence>
<dbReference type="GO" id="GO:0030246">
    <property type="term" value="F:carbohydrate binding"/>
    <property type="evidence" value="ECO:0007669"/>
    <property type="project" value="InterPro"/>
</dbReference>
<dbReference type="GO" id="GO:0033499">
    <property type="term" value="P:galactose catabolic process via UDP-galactose, Leloir pathway"/>
    <property type="evidence" value="ECO:0007669"/>
    <property type="project" value="TreeGrafter"/>
</dbReference>
<dbReference type="InterPro" id="IPR014718">
    <property type="entry name" value="GH-type_carb-bd"/>
</dbReference>
<dbReference type="Gene3D" id="2.70.98.10">
    <property type="match status" value="1"/>
</dbReference>
<dbReference type="InterPro" id="IPR011013">
    <property type="entry name" value="Gal_mutarotase_sf_dom"/>
</dbReference>
<dbReference type="PANTHER" id="PTHR10091:SF0">
    <property type="entry name" value="GALACTOSE MUTAROTASE"/>
    <property type="match status" value="1"/>
</dbReference>
<dbReference type="EMBL" id="CP045871">
    <property type="protein sequence ID" value="QGG79689.1"/>
    <property type="molecule type" value="Genomic_DNA"/>
</dbReference>
<accession>A0A5Q2Q682</accession>
<dbReference type="OrthoDB" id="9779408at2"/>
<keyword evidence="2" id="KW-1185">Reference proteome</keyword>
<dbReference type="RefSeq" id="WP_153713193.1">
    <property type="nucleotide sequence ID" value="NZ_CP045871.1"/>
</dbReference>